<sequence>MKMDSKSSSSPEIFPLVLGGLLLVCNIAFTTFTLWVVFRKRAENHEQAQDAARKEEDAANGTGEDGKGKDERFGGMGSKRSSWVFGRIASKRASSADTFAPKLNNIQEDDAAEEVMIKEEEAIMSWKELSCSYPSKRSGEPNITTLSNVSGHIRYQELVAIMGGSGGGKSTFMDILSGRKTLGNLSGEMSVLGTEMSPSSMDCKNILRNVAAYVPQNEQFFPNQTPEEAVEFAANLKMGRDERGDHVRKSRVREMLDLVGIPVKARTRSIGGTLAGGVVLRGLSGGERKRLALACAFAMKPKLIFLDEITSGLDSENAVVVIDLVKKLCINMNVAAVVVIHQPSYEVFSHFDRLVMLCKGKCVFSDKLDCIPSFYDEIGRAFPEKYLLPADLLKAASEWKPDPQRVQPNELIKSCGKSALEDIKGRKKPTLGLQFRTVLVRHVMNHYIRNVTNLFARVLIYGLSAVLLGLVFWKIGESPDGQDLQLFQAEAAFGAGLFLTQTLFLLPFAQISTFFFDKNLFASESSIGLYPAWIYSLTQVVLETWVMSLCALLQSAIAIPMMSLWNMSISKSASFITMFSVFCVGGAVGNSIVLLTSILSFSQDFAFLLGSANVIVFLAMSGGFVPYPYMESWILWLQWISPIKYSFQAFTWSLLSGTSTAELIDQLELNTPPNVSLNLVILVGIFCLCSACSVVALSRQKEVR</sequence>
<dbReference type="Proteomes" id="UP001224775">
    <property type="component" value="Unassembled WGS sequence"/>
</dbReference>
<dbReference type="InterPro" id="IPR017871">
    <property type="entry name" value="ABC_transporter-like_CS"/>
</dbReference>
<protein>
    <submittedName>
        <fullName evidence="11">ABC transporter, ABC-G family</fullName>
    </submittedName>
</protein>
<gene>
    <name evidence="11" type="ORF">QTG54_010553</name>
</gene>
<name>A0AAD9DAE0_9STRA</name>
<evidence type="ECO:0000259" key="10">
    <source>
        <dbReference type="PROSITE" id="PS50893"/>
    </source>
</evidence>
<feature type="transmembrane region" description="Helical" evidence="9">
    <location>
        <begin position="487"/>
        <end position="508"/>
    </location>
</feature>
<dbReference type="SUPFAM" id="SSF52540">
    <property type="entry name" value="P-loop containing nucleoside triphosphate hydrolases"/>
    <property type="match status" value="1"/>
</dbReference>
<feature type="transmembrane region" description="Helical" evidence="9">
    <location>
        <begin position="576"/>
        <end position="599"/>
    </location>
</feature>
<feature type="region of interest" description="Disordered" evidence="8">
    <location>
        <begin position="48"/>
        <end position="75"/>
    </location>
</feature>
<dbReference type="InterPro" id="IPR050352">
    <property type="entry name" value="ABCG_transporters"/>
</dbReference>
<dbReference type="InterPro" id="IPR003439">
    <property type="entry name" value="ABC_transporter-like_ATP-bd"/>
</dbReference>
<dbReference type="InterPro" id="IPR003593">
    <property type="entry name" value="AAA+_ATPase"/>
</dbReference>
<evidence type="ECO:0000256" key="5">
    <source>
        <dbReference type="ARBA" id="ARBA00022840"/>
    </source>
</evidence>
<evidence type="ECO:0000256" key="8">
    <source>
        <dbReference type="SAM" id="MobiDB-lite"/>
    </source>
</evidence>
<dbReference type="GO" id="GO:0005524">
    <property type="term" value="F:ATP binding"/>
    <property type="evidence" value="ECO:0007669"/>
    <property type="project" value="UniProtKB-KW"/>
</dbReference>
<keyword evidence="7 9" id="KW-0472">Membrane</keyword>
<reference evidence="11" key="1">
    <citation type="submission" date="2023-06" db="EMBL/GenBank/DDBJ databases">
        <title>Survivors Of The Sea: Transcriptome response of Skeletonema marinoi to long-term dormancy.</title>
        <authorList>
            <person name="Pinder M.I.M."/>
            <person name="Kourtchenko O."/>
            <person name="Robertson E.K."/>
            <person name="Larsson T."/>
            <person name="Maumus F."/>
            <person name="Osuna-Cruz C.M."/>
            <person name="Vancaester E."/>
            <person name="Stenow R."/>
            <person name="Vandepoele K."/>
            <person name="Ploug H."/>
            <person name="Bruchert V."/>
            <person name="Godhe A."/>
            <person name="Topel M."/>
        </authorList>
    </citation>
    <scope>NUCLEOTIDE SEQUENCE</scope>
    <source>
        <strain evidence="11">R05AC</strain>
    </source>
</reference>
<evidence type="ECO:0000256" key="9">
    <source>
        <dbReference type="SAM" id="Phobius"/>
    </source>
</evidence>
<keyword evidence="6 9" id="KW-1133">Transmembrane helix</keyword>
<proteinExistence type="predicted"/>
<dbReference type="Pfam" id="PF00005">
    <property type="entry name" value="ABC_tran"/>
    <property type="match status" value="1"/>
</dbReference>
<dbReference type="SMART" id="SM00382">
    <property type="entry name" value="AAA"/>
    <property type="match status" value="1"/>
</dbReference>
<evidence type="ECO:0000313" key="12">
    <source>
        <dbReference type="Proteomes" id="UP001224775"/>
    </source>
</evidence>
<feature type="transmembrane region" description="Helical" evidence="9">
    <location>
        <begin position="605"/>
        <end position="627"/>
    </location>
</feature>
<feature type="transmembrane region" description="Helical" evidence="9">
    <location>
        <begin position="544"/>
        <end position="564"/>
    </location>
</feature>
<dbReference type="AlphaFoldDB" id="A0AAD9DAE0"/>
<keyword evidence="3 9" id="KW-0812">Transmembrane</keyword>
<dbReference type="GO" id="GO:0140359">
    <property type="term" value="F:ABC-type transporter activity"/>
    <property type="evidence" value="ECO:0007669"/>
    <property type="project" value="InterPro"/>
</dbReference>
<keyword evidence="2" id="KW-0813">Transport</keyword>
<keyword evidence="4" id="KW-0547">Nucleotide-binding</keyword>
<comment type="caution">
    <text evidence="11">The sequence shown here is derived from an EMBL/GenBank/DDBJ whole genome shotgun (WGS) entry which is preliminary data.</text>
</comment>
<dbReference type="InterPro" id="IPR027417">
    <property type="entry name" value="P-loop_NTPase"/>
</dbReference>
<dbReference type="Gene3D" id="3.40.50.300">
    <property type="entry name" value="P-loop containing nucleotide triphosphate hydrolases"/>
    <property type="match status" value="1"/>
</dbReference>
<dbReference type="PANTHER" id="PTHR48041">
    <property type="entry name" value="ABC TRANSPORTER G FAMILY MEMBER 28"/>
    <property type="match status" value="1"/>
</dbReference>
<evidence type="ECO:0000313" key="11">
    <source>
        <dbReference type="EMBL" id="KAK1738523.1"/>
    </source>
</evidence>
<dbReference type="PANTHER" id="PTHR48041:SF139">
    <property type="entry name" value="PROTEIN SCARLET"/>
    <property type="match status" value="1"/>
</dbReference>
<evidence type="ECO:0000256" key="4">
    <source>
        <dbReference type="ARBA" id="ARBA00022741"/>
    </source>
</evidence>
<evidence type="ECO:0000256" key="7">
    <source>
        <dbReference type="ARBA" id="ARBA00023136"/>
    </source>
</evidence>
<evidence type="ECO:0000256" key="3">
    <source>
        <dbReference type="ARBA" id="ARBA00022692"/>
    </source>
</evidence>
<evidence type="ECO:0000256" key="1">
    <source>
        <dbReference type="ARBA" id="ARBA00004141"/>
    </source>
</evidence>
<dbReference type="GO" id="GO:0016887">
    <property type="term" value="F:ATP hydrolysis activity"/>
    <property type="evidence" value="ECO:0007669"/>
    <property type="project" value="InterPro"/>
</dbReference>
<keyword evidence="5" id="KW-0067">ATP-binding</keyword>
<feature type="transmembrane region" description="Helical" evidence="9">
    <location>
        <begin position="13"/>
        <end position="38"/>
    </location>
</feature>
<dbReference type="PROSITE" id="PS00211">
    <property type="entry name" value="ABC_TRANSPORTER_1"/>
    <property type="match status" value="1"/>
</dbReference>
<dbReference type="PROSITE" id="PS50893">
    <property type="entry name" value="ABC_TRANSPORTER_2"/>
    <property type="match status" value="1"/>
</dbReference>
<dbReference type="EMBL" id="JATAAI010000020">
    <property type="protein sequence ID" value="KAK1738523.1"/>
    <property type="molecule type" value="Genomic_DNA"/>
</dbReference>
<dbReference type="GO" id="GO:0016020">
    <property type="term" value="C:membrane"/>
    <property type="evidence" value="ECO:0007669"/>
    <property type="project" value="UniProtKB-SubCell"/>
</dbReference>
<dbReference type="InterPro" id="IPR013525">
    <property type="entry name" value="ABC2_TM"/>
</dbReference>
<feature type="transmembrane region" description="Helical" evidence="9">
    <location>
        <begin position="675"/>
        <end position="697"/>
    </location>
</feature>
<accession>A0AAD9DAE0</accession>
<comment type="subcellular location">
    <subcellularLocation>
        <location evidence="1">Membrane</location>
        <topology evidence="1">Multi-pass membrane protein</topology>
    </subcellularLocation>
</comment>
<dbReference type="Pfam" id="PF01061">
    <property type="entry name" value="ABC2_membrane"/>
    <property type="match status" value="1"/>
</dbReference>
<feature type="compositionally biased region" description="Basic and acidic residues" evidence="8">
    <location>
        <begin position="48"/>
        <end position="57"/>
    </location>
</feature>
<keyword evidence="12" id="KW-1185">Reference proteome</keyword>
<evidence type="ECO:0000256" key="6">
    <source>
        <dbReference type="ARBA" id="ARBA00022989"/>
    </source>
</evidence>
<feature type="domain" description="ABC transporter" evidence="10">
    <location>
        <begin position="117"/>
        <end position="384"/>
    </location>
</feature>
<evidence type="ECO:0000256" key="2">
    <source>
        <dbReference type="ARBA" id="ARBA00022448"/>
    </source>
</evidence>
<feature type="compositionally biased region" description="Basic and acidic residues" evidence="8">
    <location>
        <begin position="64"/>
        <end position="73"/>
    </location>
</feature>
<organism evidence="11 12">
    <name type="scientific">Skeletonema marinoi</name>
    <dbReference type="NCBI Taxonomy" id="267567"/>
    <lineage>
        <taxon>Eukaryota</taxon>
        <taxon>Sar</taxon>
        <taxon>Stramenopiles</taxon>
        <taxon>Ochrophyta</taxon>
        <taxon>Bacillariophyta</taxon>
        <taxon>Coscinodiscophyceae</taxon>
        <taxon>Thalassiosirophycidae</taxon>
        <taxon>Thalassiosirales</taxon>
        <taxon>Skeletonemataceae</taxon>
        <taxon>Skeletonema</taxon>
        <taxon>Skeletonema marinoi-dohrnii complex</taxon>
    </lineage>
</organism>
<feature type="transmembrane region" description="Helical" evidence="9">
    <location>
        <begin position="454"/>
        <end position="475"/>
    </location>
</feature>